<organism evidence="4 5">
    <name type="scientific">Herbaspirillum robiniae</name>
    <dbReference type="NCBI Taxonomy" id="2014887"/>
    <lineage>
        <taxon>Bacteria</taxon>
        <taxon>Pseudomonadati</taxon>
        <taxon>Pseudomonadota</taxon>
        <taxon>Betaproteobacteria</taxon>
        <taxon>Burkholderiales</taxon>
        <taxon>Oxalobacteraceae</taxon>
        <taxon>Herbaspirillum</taxon>
    </lineage>
</organism>
<evidence type="ECO:0000313" key="5">
    <source>
        <dbReference type="Proteomes" id="UP000197596"/>
    </source>
</evidence>
<dbReference type="Gene3D" id="3.75.10.10">
    <property type="entry name" value="L-arginine/glycine Amidinotransferase, Chain A"/>
    <property type="match status" value="1"/>
</dbReference>
<feature type="active site" description="Nucleophile" evidence="3">
    <location>
        <position position="266"/>
    </location>
</feature>
<name>A0A246WNV3_9BURK</name>
<accession>A0A246WNV3</accession>
<dbReference type="GO" id="GO:0000052">
    <property type="term" value="P:citrulline metabolic process"/>
    <property type="evidence" value="ECO:0007669"/>
    <property type="project" value="TreeGrafter"/>
</dbReference>
<dbReference type="GO" id="GO:0016403">
    <property type="term" value="F:dimethylargininase activity"/>
    <property type="evidence" value="ECO:0007669"/>
    <property type="project" value="TreeGrafter"/>
</dbReference>
<feature type="active site" description="Proton donor" evidence="3">
    <location>
        <position position="170"/>
    </location>
</feature>
<dbReference type="AlphaFoldDB" id="A0A246WNV3"/>
<sequence>MKQQRHEAFLMCPPAHFEVSYVINPWMEGNVAHADLSLAQRQWRALRDGLAQVAQVREMPAAAGVPDMVFTANGGLVLEDAVVLSRFRHVERQDEEPRFKAWFESQGLRVLSMPAHIPFEGAGDALLDRQAELLWMGYGHRTDVRAAPLIAGWLEIEVQSLQLVDPRFYHLDTCFCPLAGGYLMYYPTAFDAASQKAIAARVPEHRRIVVGEEDALAFACNTVNSAGHVFLNRASPALRARLEQAGFEVHETPLSEFMKAGGAAKCLTLKLTEPRRRAANAPMRGEPKERRSA</sequence>
<proteinExistence type="inferred from homology"/>
<dbReference type="GO" id="GO:0016597">
    <property type="term" value="F:amino acid binding"/>
    <property type="evidence" value="ECO:0007669"/>
    <property type="project" value="TreeGrafter"/>
</dbReference>
<evidence type="ECO:0000256" key="3">
    <source>
        <dbReference type="PIRSR" id="PIRSR633199-1"/>
    </source>
</evidence>
<comment type="similarity">
    <text evidence="1">Belongs to the DDAH family.</text>
</comment>
<keyword evidence="2" id="KW-0378">Hydrolase</keyword>
<dbReference type="SUPFAM" id="SSF55909">
    <property type="entry name" value="Pentein"/>
    <property type="match status" value="1"/>
</dbReference>
<dbReference type="RefSeq" id="WP_088751711.1">
    <property type="nucleotide sequence ID" value="NZ_NJGU01000008.1"/>
</dbReference>
<gene>
    <name evidence="4" type="ORF">CEJ42_15635</name>
</gene>
<evidence type="ECO:0000313" key="4">
    <source>
        <dbReference type="EMBL" id="OWY28056.1"/>
    </source>
</evidence>
<reference evidence="4 5" key="1">
    <citation type="submission" date="2017-06" db="EMBL/GenBank/DDBJ databases">
        <title>Herbaspirillum phytohormonus sp. nov., isolated from the root nodule of Robinia pseudoacacia in lead-zinc mine.</title>
        <authorList>
            <person name="Fan M."/>
            <person name="Lin Y."/>
        </authorList>
    </citation>
    <scope>NUCLEOTIDE SEQUENCE [LARGE SCALE GENOMIC DNA]</scope>
    <source>
        <strain evidence="4 5">HZ10</strain>
    </source>
</reference>
<evidence type="ECO:0000256" key="2">
    <source>
        <dbReference type="ARBA" id="ARBA00022801"/>
    </source>
</evidence>
<evidence type="ECO:0000256" key="1">
    <source>
        <dbReference type="ARBA" id="ARBA00008532"/>
    </source>
</evidence>
<comment type="caution">
    <text evidence="4">The sequence shown here is derived from an EMBL/GenBank/DDBJ whole genome shotgun (WGS) entry which is preliminary data.</text>
</comment>
<dbReference type="PANTHER" id="PTHR12737:SF9">
    <property type="entry name" value="DIMETHYLARGININASE"/>
    <property type="match status" value="1"/>
</dbReference>
<protein>
    <submittedName>
        <fullName evidence="4">Nitrate reductase</fullName>
    </submittedName>
</protein>
<dbReference type="InterPro" id="IPR033199">
    <property type="entry name" value="DDAH-like"/>
</dbReference>
<dbReference type="Pfam" id="PF19420">
    <property type="entry name" value="DDAH_eukar"/>
    <property type="match status" value="1"/>
</dbReference>
<dbReference type="GO" id="GO:0045429">
    <property type="term" value="P:positive regulation of nitric oxide biosynthetic process"/>
    <property type="evidence" value="ECO:0007669"/>
    <property type="project" value="TreeGrafter"/>
</dbReference>
<dbReference type="EMBL" id="NJGU01000008">
    <property type="protein sequence ID" value="OWY28056.1"/>
    <property type="molecule type" value="Genomic_DNA"/>
</dbReference>
<dbReference type="PANTHER" id="PTHR12737">
    <property type="entry name" value="DIMETHYLARGININE DIMETHYLAMINOHYDROLASE"/>
    <property type="match status" value="1"/>
</dbReference>
<dbReference type="Proteomes" id="UP000197596">
    <property type="component" value="Unassembled WGS sequence"/>
</dbReference>
<dbReference type="GO" id="GO:0006525">
    <property type="term" value="P:arginine metabolic process"/>
    <property type="evidence" value="ECO:0007669"/>
    <property type="project" value="TreeGrafter"/>
</dbReference>